<name>A0A2U1KTT3_ARTAN</name>
<dbReference type="OrthoDB" id="1750560at2759"/>
<dbReference type="Proteomes" id="UP000245207">
    <property type="component" value="Unassembled WGS sequence"/>
</dbReference>
<evidence type="ECO:0000313" key="2">
    <source>
        <dbReference type="EMBL" id="PWA40171.1"/>
    </source>
</evidence>
<dbReference type="GO" id="GO:0003964">
    <property type="term" value="F:RNA-directed DNA polymerase activity"/>
    <property type="evidence" value="ECO:0007669"/>
    <property type="project" value="UniProtKB-KW"/>
</dbReference>
<evidence type="ECO:0000259" key="1">
    <source>
        <dbReference type="Pfam" id="PF13966"/>
    </source>
</evidence>
<organism evidence="2 3">
    <name type="scientific">Artemisia annua</name>
    <name type="common">Sweet wormwood</name>
    <dbReference type="NCBI Taxonomy" id="35608"/>
    <lineage>
        <taxon>Eukaryota</taxon>
        <taxon>Viridiplantae</taxon>
        <taxon>Streptophyta</taxon>
        <taxon>Embryophyta</taxon>
        <taxon>Tracheophyta</taxon>
        <taxon>Spermatophyta</taxon>
        <taxon>Magnoliopsida</taxon>
        <taxon>eudicotyledons</taxon>
        <taxon>Gunneridae</taxon>
        <taxon>Pentapetalae</taxon>
        <taxon>asterids</taxon>
        <taxon>campanulids</taxon>
        <taxon>Asterales</taxon>
        <taxon>Asteraceae</taxon>
        <taxon>Asteroideae</taxon>
        <taxon>Anthemideae</taxon>
        <taxon>Artemisiinae</taxon>
        <taxon>Artemisia</taxon>
    </lineage>
</organism>
<dbReference type="PANTHER" id="PTHR33116">
    <property type="entry name" value="REVERSE TRANSCRIPTASE ZINC-BINDING DOMAIN-CONTAINING PROTEIN-RELATED-RELATED"/>
    <property type="match status" value="1"/>
</dbReference>
<dbReference type="EMBL" id="PKPP01014003">
    <property type="protein sequence ID" value="PWA40171.1"/>
    <property type="molecule type" value="Genomic_DNA"/>
</dbReference>
<protein>
    <submittedName>
        <fullName evidence="2">RNA-directed DNA polymerase, eukaryota</fullName>
    </submittedName>
</protein>
<dbReference type="AlphaFoldDB" id="A0A2U1KTT3"/>
<dbReference type="Pfam" id="PF13966">
    <property type="entry name" value="zf-RVT"/>
    <property type="match status" value="1"/>
</dbReference>
<accession>A0A2U1KTT3</accession>
<comment type="caution">
    <text evidence="2">The sequence shown here is derived from an EMBL/GenBank/DDBJ whole genome shotgun (WGS) entry which is preliminary data.</text>
</comment>
<keyword evidence="2" id="KW-0548">Nucleotidyltransferase</keyword>
<keyword evidence="2" id="KW-0808">Transferase</keyword>
<evidence type="ECO:0000313" key="3">
    <source>
        <dbReference type="Proteomes" id="UP000245207"/>
    </source>
</evidence>
<keyword evidence="3" id="KW-1185">Reference proteome</keyword>
<feature type="domain" description="Reverse transcriptase zinc-binding" evidence="1">
    <location>
        <begin position="66"/>
        <end position="135"/>
    </location>
</feature>
<reference evidence="2 3" key="1">
    <citation type="journal article" date="2018" name="Mol. Plant">
        <title>The genome of Artemisia annua provides insight into the evolution of Asteraceae family and artemisinin biosynthesis.</title>
        <authorList>
            <person name="Shen Q."/>
            <person name="Zhang L."/>
            <person name="Liao Z."/>
            <person name="Wang S."/>
            <person name="Yan T."/>
            <person name="Shi P."/>
            <person name="Liu M."/>
            <person name="Fu X."/>
            <person name="Pan Q."/>
            <person name="Wang Y."/>
            <person name="Lv Z."/>
            <person name="Lu X."/>
            <person name="Zhang F."/>
            <person name="Jiang W."/>
            <person name="Ma Y."/>
            <person name="Chen M."/>
            <person name="Hao X."/>
            <person name="Li L."/>
            <person name="Tang Y."/>
            <person name="Lv G."/>
            <person name="Zhou Y."/>
            <person name="Sun X."/>
            <person name="Brodelius P.E."/>
            <person name="Rose J.K.C."/>
            <person name="Tang K."/>
        </authorList>
    </citation>
    <scope>NUCLEOTIDE SEQUENCE [LARGE SCALE GENOMIC DNA]</scope>
    <source>
        <strain evidence="3">cv. Huhao1</strain>
        <tissue evidence="2">Leaf</tissue>
    </source>
</reference>
<keyword evidence="2" id="KW-0695">RNA-directed DNA polymerase</keyword>
<sequence length="281" mass="32809">MSGSVETSFRRAIRGGVEHQQLVELQSVLDSVILSSATDRWYFSLFSSGDFSVKEVRLAIDNMVLPSHDVPTRWVKFIPIKINVFMWRARRDCLPTRHNLAHKGVSLESLSCPICSLETEDIHHLLFSCSLAQEVLKRVCRWWDLDYQLWSSFSEWETWLSSIRLTVHIKSILEGVFYVSWWFIWGFRNRFIFEDIKPVRSRLFDDIVSSSFLWCNSRTVQIRMMKKANSTIRQRNQKSEWEEEKEIMRVGLLVPEGFLLSHNLIFSGVTVPSSEGSPKKA</sequence>
<dbReference type="InterPro" id="IPR026960">
    <property type="entry name" value="RVT-Znf"/>
</dbReference>
<gene>
    <name evidence="2" type="ORF">CTI12_AA565290</name>
</gene>
<dbReference type="PANTHER" id="PTHR33116:SF79">
    <property type="entry name" value="REVERSE TRANSCRIPTASE DOMAIN, ZINC FINGER, CCHC-TYPE-RELATED"/>
    <property type="match status" value="1"/>
</dbReference>
<proteinExistence type="predicted"/>